<sequence length="287" mass="32742">MGSCIGWNIHEYKCQFKEDLLAKCPYTLHQDDACHLRRDAFESEEGRHSSSRGIEGCISASSHVETPVPHQPEVVGDDDACIDPKEEDPTEIGRLGARDAESPRVACSAKSRTTPSSTVLAHPTALVIPIAQATQPVVWQEQLYEKFRRMKPSEFEGSTDPLEAEEWLISLQIVLNFIDLTEQEKVLCASYIMKKDARYWWKTMQMRRNNEFNNIKQSSMSVTEAIRKFNKLARLCPHLVPTEDERVRQILDMFLREIIVVINSSERPPTTIVECVGRALHAEYRLA</sequence>
<reference evidence="2" key="1">
    <citation type="submission" date="2023-07" db="EMBL/GenBank/DDBJ databases">
        <title>draft genome sequence of fig (Ficus carica).</title>
        <authorList>
            <person name="Takahashi T."/>
            <person name="Nishimura K."/>
        </authorList>
    </citation>
    <scope>NUCLEOTIDE SEQUENCE</scope>
</reference>
<dbReference type="EMBL" id="BTGU01000022">
    <property type="protein sequence ID" value="GMN46182.1"/>
    <property type="molecule type" value="Genomic_DNA"/>
</dbReference>
<feature type="domain" description="Retrotransposon gag" evidence="1">
    <location>
        <begin position="208"/>
        <end position="250"/>
    </location>
</feature>
<organism evidence="2 3">
    <name type="scientific">Ficus carica</name>
    <name type="common">Common fig</name>
    <dbReference type="NCBI Taxonomy" id="3494"/>
    <lineage>
        <taxon>Eukaryota</taxon>
        <taxon>Viridiplantae</taxon>
        <taxon>Streptophyta</taxon>
        <taxon>Embryophyta</taxon>
        <taxon>Tracheophyta</taxon>
        <taxon>Spermatophyta</taxon>
        <taxon>Magnoliopsida</taxon>
        <taxon>eudicotyledons</taxon>
        <taxon>Gunneridae</taxon>
        <taxon>Pentapetalae</taxon>
        <taxon>rosids</taxon>
        <taxon>fabids</taxon>
        <taxon>Rosales</taxon>
        <taxon>Moraceae</taxon>
        <taxon>Ficeae</taxon>
        <taxon>Ficus</taxon>
    </lineage>
</organism>
<evidence type="ECO:0000313" key="2">
    <source>
        <dbReference type="EMBL" id="GMN46182.1"/>
    </source>
</evidence>
<dbReference type="InterPro" id="IPR005162">
    <property type="entry name" value="Retrotrans_gag_dom"/>
</dbReference>
<protein>
    <recommendedName>
        <fullName evidence="1">Retrotransposon gag domain-containing protein</fullName>
    </recommendedName>
</protein>
<dbReference type="Pfam" id="PF03732">
    <property type="entry name" value="Retrotrans_gag"/>
    <property type="match status" value="1"/>
</dbReference>
<comment type="caution">
    <text evidence="2">The sequence shown here is derived from an EMBL/GenBank/DDBJ whole genome shotgun (WGS) entry which is preliminary data.</text>
</comment>
<dbReference type="AlphaFoldDB" id="A0AA88D8W6"/>
<name>A0AA88D8W6_FICCA</name>
<evidence type="ECO:0000259" key="1">
    <source>
        <dbReference type="Pfam" id="PF03732"/>
    </source>
</evidence>
<evidence type="ECO:0000313" key="3">
    <source>
        <dbReference type="Proteomes" id="UP001187192"/>
    </source>
</evidence>
<keyword evidence="3" id="KW-1185">Reference proteome</keyword>
<gene>
    <name evidence="2" type="ORF">TIFTF001_015360</name>
</gene>
<accession>A0AA88D8W6</accession>
<proteinExistence type="predicted"/>
<dbReference type="Proteomes" id="UP001187192">
    <property type="component" value="Unassembled WGS sequence"/>
</dbReference>